<gene>
    <name evidence="1" type="ORF">EOE18_16720</name>
</gene>
<evidence type="ECO:0000313" key="1">
    <source>
        <dbReference type="EMBL" id="RVU03256.1"/>
    </source>
</evidence>
<dbReference type="Proteomes" id="UP000282837">
    <property type="component" value="Unassembled WGS sequence"/>
</dbReference>
<proteinExistence type="predicted"/>
<dbReference type="EMBL" id="SACO01000018">
    <property type="protein sequence ID" value="RVU03256.1"/>
    <property type="molecule type" value="Genomic_DNA"/>
</dbReference>
<comment type="caution">
    <text evidence="1">The sequence shown here is derived from an EMBL/GenBank/DDBJ whole genome shotgun (WGS) entry which is preliminary data.</text>
</comment>
<keyword evidence="2" id="KW-1185">Reference proteome</keyword>
<evidence type="ECO:0000313" key="2">
    <source>
        <dbReference type="Proteomes" id="UP000282837"/>
    </source>
</evidence>
<organism evidence="1 2">
    <name type="scientific">Novosphingobium umbonatum</name>
    <dbReference type="NCBI Taxonomy" id="1908524"/>
    <lineage>
        <taxon>Bacteria</taxon>
        <taxon>Pseudomonadati</taxon>
        <taxon>Pseudomonadota</taxon>
        <taxon>Alphaproteobacteria</taxon>
        <taxon>Sphingomonadales</taxon>
        <taxon>Sphingomonadaceae</taxon>
        <taxon>Novosphingobium</taxon>
    </lineage>
</organism>
<sequence length="153" mass="17151">MNKINRFLRFFLVTITSFVLLESSARCSDVYGPPNPESYSKIEFKREFSKEGDQDEQGKLFVKLEAAYQILNALDAAQTISCVHKPNCQEGNPIFGRRPSVEKIVLMKAGFGALHYVVAKNLFKEDARTAVSFQVATLLVQGVVCGLNMRHAF</sequence>
<accession>A0A437N055</accession>
<reference evidence="1 2" key="1">
    <citation type="submission" date="2019-01" db="EMBL/GenBank/DDBJ databases">
        <authorList>
            <person name="Chen W.-M."/>
        </authorList>
    </citation>
    <scope>NUCLEOTIDE SEQUENCE [LARGE SCALE GENOMIC DNA]</scope>
    <source>
        <strain evidence="1 2">FSY-9</strain>
    </source>
</reference>
<protein>
    <submittedName>
        <fullName evidence="1">Uncharacterized protein</fullName>
    </submittedName>
</protein>
<name>A0A437N055_9SPHN</name>
<dbReference type="RefSeq" id="WP_127711631.1">
    <property type="nucleotide sequence ID" value="NZ_SACO01000018.1"/>
</dbReference>
<dbReference type="OrthoDB" id="7508985at2"/>
<dbReference type="AlphaFoldDB" id="A0A437N055"/>